<dbReference type="InterPro" id="IPR027417">
    <property type="entry name" value="P-loop_NTPase"/>
</dbReference>
<dbReference type="Gene3D" id="3.40.50.2300">
    <property type="match status" value="1"/>
</dbReference>
<dbReference type="PANTHER" id="PTHR43384:SF6">
    <property type="entry name" value="SEPTUM SITE-DETERMINING PROTEIN MIND HOMOLOG, CHLOROPLASTIC"/>
    <property type="match status" value="1"/>
</dbReference>
<comment type="caution">
    <text evidence="5">The sequence shown here is derived from an EMBL/GenBank/DDBJ whole genome shotgun (WGS) entry which is preliminary data.</text>
</comment>
<keyword evidence="2" id="KW-0067">ATP-binding</keyword>
<gene>
    <name evidence="5" type="ORF">EDD58_104135</name>
</gene>
<dbReference type="GO" id="GO:0000160">
    <property type="term" value="P:phosphorelay signal transduction system"/>
    <property type="evidence" value="ECO:0007669"/>
    <property type="project" value="InterPro"/>
</dbReference>
<feature type="domain" description="Response regulatory" evidence="4">
    <location>
        <begin position="6"/>
        <end position="119"/>
    </location>
</feature>
<protein>
    <submittedName>
        <fullName evidence="5">Pilus assembly protein CpaE</fullName>
    </submittedName>
</protein>
<keyword evidence="6" id="KW-1185">Reference proteome</keyword>
<evidence type="ECO:0000256" key="1">
    <source>
        <dbReference type="ARBA" id="ARBA00022741"/>
    </source>
</evidence>
<keyword evidence="1" id="KW-0547">Nucleotide-binding</keyword>
<reference evidence="5 6" key="1">
    <citation type="submission" date="2019-03" db="EMBL/GenBank/DDBJ databases">
        <title>Genomic Encyclopedia of Type Strains, Phase IV (KMG-IV): sequencing the most valuable type-strain genomes for metagenomic binning, comparative biology and taxonomic classification.</title>
        <authorList>
            <person name="Goeker M."/>
        </authorList>
    </citation>
    <scope>NUCLEOTIDE SEQUENCE [LARGE SCALE GENOMIC DNA]</scope>
    <source>
        <strain evidence="5 6">DSM 45707</strain>
    </source>
</reference>
<dbReference type="Proteomes" id="UP000294937">
    <property type="component" value="Unassembled WGS sequence"/>
</dbReference>
<dbReference type="InterPro" id="IPR050625">
    <property type="entry name" value="ParA/MinD_ATPase"/>
</dbReference>
<evidence type="ECO:0000256" key="3">
    <source>
        <dbReference type="PROSITE-ProRule" id="PRU00169"/>
    </source>
</evidence>
<dbReference type="InterPro" id="IPR001789">
    <property type="entry name" value="Sig_transdc_resp-reg_receiver"/>
</dbReference>
<evidence type="ECO:0000256" key="2">
    <source>
        <dbReference type="ARBA" id="ARBA00022840"/>
    </source>
</evidence>
<dbReference type="Gene3D" id="3.40.50.300">
    <property type="entry name" value="P-loop containing nucleotide triphosphate hydrolases"/>
    <property type="match status" value="1"/>
</dbReference>
<dbReference type="RefSeq" id="WP_131924805.1">
    <property type="nucleotide sequence ID" value="NZ_SMAG01000004.1"/>
</dbReference>
<dbReference type="SUPFAM" id="SSF52172">
    <property type="entry name" value="CheY-like"/>
    <property type="match status" value="1"/>
</dbReference>
<dbReference type="GO" id="GO:0051782">
    <property type="term" value="P:negative regulation of cell division"/>
    <property type="evidence" value="ECO:0007669"/>
    <property type="project" value="TreeGrafter"/>
</dbReference>
<sequence length="399" mass="45139">MFPDVKLLVVTDDHALASDIRERIKHLFPQFIHISPQEVRREISRLQPDLVIVHESSGEATGMQLIPYIQNEVEKVEIIYFTESRDSTRIRDVSRAGAFDTLFFPDEITAIEDVLTRAVKSLESDDSENDGNKGFTWGRGQVIAFYSGKGGSGRSLLASTLAQTLQLDSSSSVLLVDLNLQYGGMETYLKVESTRNLTDLTPVLHELNDNHLRSVTVVEPFSQVELLASPADVDVSEMVMEEHVERVLRAARLYYDYIFVDLPTEITTLTYTALEEADRIYYVLNPDTVSMRMLNRSLSLFSTIGVDPAGRLEILLNRVNKDSEIDEKEVKTRFTYDIIGQFKDDQKKIEQAINRGNTLRTARNERNMTAFAKDVQKLAKRLLANPSRQSAIVGIETKN</sequence>
<proteinExistence type="predicted"/>
<dbReference type="GO" id="GO:0016887">
    <property type="term" value="F:ATP hydrolysis activity"/>
    <property type="evidence" value="ECO:0007669"/>
    <property type="project" value="TreeGrafter"/>
</dbReference>
<evidence type="ECO:0000313" key="5">
    <source>
        <dbReference type="EMBL" id="TCS94266.1"/>
    </source>
</evidence>
<dbReference type="AlphaFoldDB" id="A0A4R3L9V6"/>
<dbReference type="PROSITE" id="PS50110">
    <property type="entry name" value="RESPONSE_REGULATORY"/>
    <property type="match status" value="1"/>
</dbReference>
<comment type="caution">
    <text evidence="3">Lacks conserved residue(s) required for the propagation of feature annotation.</text>
</comment>
<dbReference type="PANTHER" id="PTHR43384">
    <property type="entry name" value="SEPTUM SITE-DETERMINING PROTEIN MIND HOMOLOG, CHLOROPLASTIC-RELATED"/>
    <property type="match status" value="1"/>
</dbReference>
<evidence type="ECO:0000313" key="6">
    <source>
        <dbReference type="Proteomes" id="UP000294937"/>
    </source>
</evidence>
<dbReference type="EMBL" id="SMAG01000004">
    <property type="protein sequence ID" value="TCS94266.1"/>
    <property type="molecule type" value="Genomic_DNA"/>
</dbReference>
<dbReference type="GO" id="GO:0009898">
    <property type="term" value="C:cytoplasmic side of plasma membrane"/>
    <property type="evidence" value="ECO:0007669"/>
    <property type="project" value="TreeGrafter"/>
</dbReference>
<dbReference type="InterPro" id="IPR011006">
    <property type="entry name" value="CheY-like_superfamily"/>
</dbReference>
<dbReference type="Pfam" id="PF13614">
    <property type="entry name" value="AAA_31"/>
    <property type="match status" value="1"/>
</dbReference>
<dbReference type="GO" id="GO:0005829">
    <property type="term" value="C:cytosol"/>
    <property type="evidence" value="ECO:0007669"/>
    <property type="project" value="TreeGrafter"/>
</dbReference>
<dbReference type="GO" id="GO:0005524">
    <property type="term" value="F:ATP binding"/>
    <property type="evidence" value="ECO:0007669"/>
    <property type="project" value="UniProtKB-KW"/>
</dbReference>
<dbReference type="SUPFAM" id="SSF52540">
    <property type="entry name" value="P-loop containing nucleoside triphosphate hydrolases"/>
    <property type="match status" value="1"/>
</dbReference>
<accession>A0A4R3L9V6</accession>
<evidence type="ECO:0000259" key="4">
    <source>
        <dbReference type="PROSITE" id="PS50110"/>
    </source>
</evidence>
<dbReference type="InterPro" id="IPR025669">
    <property type="entry name" value="AAA_dom"/>
</dbReference>
<name>A0A4R3L9V6_9BACL</name>
<organism evidence="5 6">
    <name type="scientific">Hazenella coriacea</name>
    <dbReference type="NCBI Taxonomy" id="1179467"/>
    <lineage>
        <taxon>Bacteria</taxon>
        <taxon>Bacillati</taxon>
        <taxon>Bacillota</taxon>
        <taxon>Bacilli</taxon>
        <taxon>Bacillales</taxon>
        <taxon>Thermoactinomycetaceae</taxon>
        <taxon>Hazenella</taxon>
    </lineage>
</organism>
<dbReference type="OrthoDB" id="2512803at2"/>